<keyword evidence="6" id="KW-0614">Plasmid</keyword>
<evidence type="ECO:0000259" key="5">
    <source>
        <dbReference type="PROSITE" id="PS50931"/>
    </source>
</evidence>
<dbReference type="PANTHER" id="PTHR30126">
    <property type="entry name" value="HTH-TYPE TRANSCRIPTIONAL REGULATOR"/>
    <property type="match status" value="1"/>
</dbReference>
<dbReference type="InterPro" id="IPR005119">
    <property type="entry name" value="LysR_subst-bd"/>
</dbReference>
<gene>
    <name evidence="6" type="ORF">GW952_29560</name>
</gene>
<evidence type="ECO:0000256" key="4">
    <source>
        <dbReference type="ARBA" id="ARBA00023163"/>
    </source>
</evidence>
<dbReference type="Pfam" id="PF03466">
    <property type="entry name" value="LysR_substrate"/>
    <property type="match status" value="1"/>
</dbReference>
<dbReference type="SUPFAM" id="SSF53850">
    <property type="entry name" value="Periplasmic binding protein-like II"/>
    <property type="match status" value="1"/>
</dbReference>
<dbReference type="RefSeq" id="WP_142983944.1">
    <property type="nucleotide sequence ID" value="NZ_CAXOAO010000019.1"/>
</dbReference>
<proteinExistence type="inferred from homology"/>
<dbReference type="PANTHER" id="PTHR30126:SF2">
    <property type="entry name" value="HTH-TYPE TRANSCRIPTIONAL REGULATOR YJIE"/>
    <property type="match status" value="1"/>
</dbReference>
<dbReference type="EMBL" id="CP048109">
    <property type="protein sequence ID" value="QHS49777.1"/>
    <property type="molecule type" value="Genomic_DNA"/>
</dbReference>
<dbReference type="PROSITE" id="PS50931">
    <property type="entry name" value="HTH_LYSR"/>
    <property type="match status" value="1"/>
</dbReference>
<dbReference type="Pfam" id="PF00126">
    <property type="entry name" value="HTH_1"/>
    <property type="match status" value="1"/>
</dbReference>
<name>A0A6P1V7E7_9ENTR</name>
<organism evidence="6 7">
    <name type="scientific">Klebsiella michiganensis</name>
    <dbReference type="NCBI Taxonomy" id="1134687"/>
    <lineage>
        <taxon>Bacteria</taxon>
        <taxon>Pseudomonadati</taxon>
        <taxon>Pseudomonadota</taxon>
        <taxon>Gammaproteobacteria</taxon>
        <taxon>Enterobacterales</taxon>
        <taxon>Enterobacteriaceae</taxon>
        <taxon>Klebsiella/Raoultella group</taxon>
        <taxon>Klebsiella</taxon>
    </lineage>
</organism>
<dbReference type="SUPFAM" id="SSF46785">
    <property type="entry name" value="Winged helix' DNA-binding domain"/>
    <property type="match status" value="1"/>
</dbReference>
<evidence type="ECO:0000256" key="3">
    <source>
        <dbReference type="ARBA" id="ARBA00023125"/>
    </source>
</evidence>
<evidence type="ECO:0000313" key="7">
    <source>
        <dbReference type="Proteomes" id="UP000464389"/>
    </source>
</evidence>
<dbReference type="Gene3D" id="3.40.190.10">
    <property type="entry name" value="Periplasmic binding protein-like II"/>
    <property type="match status" value="2"/>
</dbReference>
<reference evidence="6 7" key="1">
    <citation type="submission" date="2020-01" db="EMBL/GenBank/DDBJ databases">
        <title>Bactrocera dorsalis gut bacteria genome.</title>
        <authorList>
            <person name="Zhang H."/>
            <person name="Cai Z."/>
        </authorList>
    </citation>
    <scope>NUCLEOTIDE SEQUENCE [LARGE SCALE GENOMIC DNA]</scope>
    <source>
        <strain evidence="6 7">BD177</strain>
        <plasmid evidence="6 7">unnamed1</plasmid>
    </source>
</reference>
<dbReference type="InterPro" id="IPR036388">
    <property type="entry name" value="WH-like_DNA-bd_sf"/>
</dbReference>
<evidence type="ECO:0000313" key="6">
    <source>
        <dbReference type="EMBL" id="QHS49777.1"/>
    </source>
</evidence>
<dbReference type="GO" id="GO:0000976">
    <property type="term" value="F:transcription cis-regulatory region binding"/>
    <property type="evidence" value="ECO:0007669"/>
    <property type="project" value="TreeGrafter"/>
</dbReference>
<dbReference type="CDD" id="cd05466">
    <property type="entry name" value="PBP2_LTTR_substrate"/>
    <property type="match status" value="1"/>
</dbReference>
<dbReference type="InterPro" id="IPR000847">
    <property type="entry name" value="LysR_HTH_N"/>
</dbReference>
<dbReference type="PRINTS" id="PR00039">
    <property type="entry name" value="HTHLYSR"/>
</dbReference>
<protein>
    <submittedName>
        <fullName evidence="6">LysR family transcriptional regulator</fullName>
    </submittedName>
</protein>
<feature type="domain" description="HTH lysR-type" evidence="5">
    <location>
        <begin position="5"/>
        <end position="62"/>
    </location>
</feature>
<comment type="similarity">
    <text evidence="1">Belongs to the LysR transcriptional regulatory family.</text>
</comment>
<geneLocation type="plasmid" evidence="6">
    <name>unnamed1</name>
</geneLocation>
<evidence type="ECO:0000256" key="1">
    <source>
        <dbReference type="ARBA" id="ARBA00009437"/>
    </source>
</evidence>
<keyword evidence="3" id="KW-0238">DNA-binding</keyword>
<keyword evidence="2" id="KW-0805">Transcription regulation</keyword>
<dbReference type="InterPro" id="IPR036390">
    <property type="entry name" value="WH_DNA-bd_sf"/>
</dbReference>
<sequence length="296" mass="33773">MNGNIEVKWLHDAISLEKYRSFTLAAEKRNISQSSFSRRIQALETAIGFDIFDRSSTPLTLTSQGKSFIVYARNLLEDMNVQINRIKGLNSQKQRINIAAAHSLSVFLLPQFINEFTSEQNNTFFIESINVDEAVYNLKEGKCDFILSFYNEELMASPFLHHKILETELHLVSACNSAGLPLYSLADGSLPFMQYTDESYMGRLVNQLLGKTTIPFSYSIVSSMSDLLKRMILNGNGVGWLPEYSITQELRSGQLRVLDTQLSIEVGVYIYRAGSRLNLSSERFWQYMRIRNAQEN</sequence>
<evidence type="ECO:0000256" key="2">
    <source>
        <dbReference type="ARBA" id="ARBA00023015"/>
    </source>
</evidence>
<dbReference type="Gene3D" id="1.10.10.10">
    <property type="entry name" value="Winged helix-like DNA-binding domain superfamily/Winged helix DNA-binding domain"/>
    <property type="match status" value="1"/>
</dbReference>
<keyword evidence="4" id="KW-0804">Transcription</keyword>
<dbReference type="Proteomes" id="UP000464389">
    <property type="component" value="Plasmid unnamed1"/>
</dbReference>
<dbReference type="AlphaFoldDB" id="A0A6P1V7E7"/>
<dbReference type="GO" id="GO:0003700">
    <property type="term" value="F:DNA-binding transcription factor activity"/>
    <property type="evidence" value="ECO:0007669"/>
    <property type="project" value="InterPro"/>
</dbReference>
<accession>A0A6P1V7E7</accession>